<dbReference type="InterPro" id="IPR011990">
    <property type="entry name" value="TPR-like_helical_dom_sf"/>
</dbReference>
<protein>
    <recommendedName>
        <fullName evidence="4">Inclusion body clearance protein iml2</fullName>
    </recommendedName>
</protein>
<dbReference type="Pfam" id="PF10300">
    <property type="entry name" value="Iml2-TPR_39"/>
    <property type="match status" value="2"/>
</dbReference>
<dbReference type="HOGENOM" id="CLU_010086_2_1_1"/>
<dbReference type="OrthoDB" id="43460at2759"/>
<gene>
    <name evidence="2" type="ORF">M407DRAFT_23404</name>
</gene>
<dbReference type="Gene3D" id="1.25.40.10">
    <property type="entry name" value="Tetratricopeptide repeat domain"/>
    <property type="match status" value="1"/>
</dbReference>
<evidence type="ECO:0008006" key="4">
    <source>
        <dbReference type="Google" id="ProtNLM"/>
    </source>
</evidence>
<proteinExistence type="predicted"/>
<keyword evidence="3" id="KW-1185">Reference proteome</keyword>
<dbReference type="Proteomes" id="UP000054248">
    <property type="component" value="Unassembled WGS sequence"/>
</dbReference>
<feature type="compositionally biased region" description="Low complexity" evidence="1">
    <location>
        <begin position="320"/>
        <end position="331"/>
    </location>
</feature>
<dbReference type="GO" id="GO:0005634">
    <property type="term" value="C:nucleus"/>
    <property type="evidence" value="ECO:0007669"/>
    <property type="project" value="TreeGrafter"/>
</dbReference>
<sequence length="727" mass="80019">MFPRKPAGQGVNTLGILSATTARFQQGGGSSSASIPATPNSTFSLSFPSTPAAEQGFAFTTEELKSIEAPATPSEGYARSQALDDLPAIRHALHTFLKGRMSESEKYCNDRDPLKERMYMTAGLGLIQMLKGLLSFEPVDIEHALESVRHASLIASQHRRPSTLTTRISSLVISENSGVGWIKGMTPVERHAELVYSECLLEKAVLGIVSSGDWITFIREFLNIRSATNTYRTLEEFIQLADKEAVARGEGPIDTSIDRDFRSGVALGVGINGLCLTLLPNSVSNVIAMFGYKAERFDALRTLAAPGGWSSNIWPDVNDSSSEASGSNSGKAAKEKRDVSQPTISQADEGLRRPCTDLTLLIFHLFISSITYSGVDLEQARAIVNYNLTLYPEGVFFLFLKGRLHVMESRPLLAIASYEKGMDLTGADYKNLKGVAQWELGLCKSTLCDYAGALPYWKAQAEEANWSKAVYRYGLATTLYDLAKTETDKDAAKKHMKEATKWFEQVPGSMKKIAGKHIPVEKFVSRKSKKFQSQGNRLLHPSLEFCYMVGAISHTPRTVFLSTIIPSLTQSLSTLASHSSKPSSYGNGTGYWDDYALAQLLYGVCLRYIAYPNLEAVESEEEKKTVEATMSTEEASKKAEESFKWIVENGTKIELDHQLVYAAHLELGRLYSCWGDLEGARRELELVNSGKPLEVNSAGRKGKYSMQNAIQVKVHAALQALDEGRRL</sequence>
<evidence type="ECO:0000256" key="1">
    <source>
        <dbReference type="SAM" id="MobiDB-lite"/>
    </source>
</evidence>
<dbReference type="EMBL" id="KN823010">
    <property type="protein sequence ID" value="KIO27359.1"/>
    <property type="molecule type" value="Genomic_DNA"/>
</dbReference>
<reference evidence="2 3" key="1">
    <citation type="submission" date="2014-04" db="EMBL/GenBank/DDBJ databases">
        <authorList>
            <consortium name="DOE Joint Genome Institute"/>
            <person name="Kuo A."/>
            <person name="Girlanda M."/>
            <person name="Perotto S."/>
            <person name="Kohler A."/>
            <person name="Nagy L.G."/>
            <person name="Floudas D."/>
            <person name="Copeland A."/>
            <person name="Barry K.W."/>
            <person name="Cichocki N."/>
            <person name="Veneault-Fourrey C."/>
            <person name="LaButti K."/>
            <person name="Lindquist E.A."/>
            <person name="Lipzen A."/>
            <person name="Lundell T."/>
            <person name="Morin E."/>
            <person name="Murat C."/>
            <person name="Sun H."/>
            <person name="Tunlid A."/>
            <person name="Henrissat B."/>
            <person name="Grigoriev I.V."/>
            <person name="Hibbett D.S."/>
            <person name="Martin F."/>
            <person name="Nordberg H.P."/>
            <person name="Cantor M.N."/>
            <person name="Hua S.X."/>
        </authorList>
    </citation>
    <scope>NUCLEOTIDE SEQUENCE [LARGE SCALE GENOMIC DNA]</scope>
    <source>
        <strain evidence="2 3">MUT 4182</strain>
    </source>
</reference>
<accession>A0A0C3QLA4</accession>
<dbReference type="InterPro" id="IPR019412">
    <property type="entry name" value="IML2/TPR_39"/>
</dbReference>
<reference evidence="3" key="2">
    <citation type="submission" date="2015-01" db="EMBL/GenBank/DDBJ databases">
        <title>Evolutionary Origins and Diversification of the Mycorrhizal Mutualists.</title>
        <authorList>
            <consortium name="DOE Joint Genome Institute"/>
            <consortium name="Mycorrhizal Genomics Consortium"/>
            <person name="Kohler A."/>
            <person name="Kuo A."/>
            <person name="Nagy L.G."/>
            <person name="Floudas D."/>
            <person name="Copeland A."/>
            <person name="Barry K.W."/>
            <person name="Cichocki N."/>
            <person name="Veneault-Fourrey C."/>
            <person name="LaButti K."/>
            <person name="Lindquist E.A."/>
            <person name="Lipzen A."/>
            <person name="Lundell T."/>
            <person name="Morin E."/>
            <person name="Murat C."/>
            <person name="Riley R."/>
            <person name="Ohm R."/>
            <person name="Sun H."/>
            <person name="Tunlid A."/>
            <person name="Henrissat B."/>
            <person name="Grigoriev I.V."/>
            <person name="Hibbett D.S."/>
            <person name="Martin F."/>
        </authorList>
    </citation>
    <scope>NUCLEOTIDE SEQUENCE [LARGE SCALE GENOMIC DNA]</scope>
    <source>
        <strain evidence="3">MUT 4182</strain>
    </source>
</reference>
<dbReference type="PANTHER" id="PTHR31859">
    <property type="entry name" value="TETRATRICOPEPTIDE REPEAT PROTEIN 39 FAMILY MEMBER"/>
    <property type="match status" value="1"/>
</dbReference>
<dbReference type="PANTHER" id="PTHR31859:SF1">
    <property type="entry name" value="TETRATRICOPEPTIDE REPEAT PROTEIN 39C"/>
    <property type="match status" value="1"/>
</dbReference>
<dbReference type="GO" id="GO:0005829">
    <property type="term" value="C:cytosol"/>
    <property type="evidence" value="ECO:0007669"/>
    <property type="project" value="TreeGrafter"/>
</dbReference>
<dbReference type="SUPFAM" id="SSF48452">
    <property type="entry name" value="TPR-like"/>
    <property type="match status" value="1"/>
</dbReference>
<feature type="region of interest" description="Disordered" evidence="1">
    <location>
        <begin position="318"/>
        <end position="346"/>
    </location>
</feature>
<dbReference type="GO" id="GO:0005741">
    <property type="term" value="C:mitochondrial outer membrane"/>
    <property type="evidence" value="ECO:0007669"/>
    <property type="project" value="TreeGrafter"/>
</dbReference>
<evidence type="ECO:0000313" key="3">
    <source>
        <dbReference type="Proteomes" id="UP000054248"/>
    </source>
</evidence>
<dbReference type="AlphaFoldDB" id="A0A0C3QLA4"/>
<evidence type="ECO:0000313" key="2">
    <source>
        <dbReference type="EMBL" id="KIO27359.1"/>
    </source>
</evidence>
<organism evidence="2 3">
    <name type="scientific">Tulasnella calospora MUT 4182</name>
    <dbReference type="NCBI Taxonomy" id="1051891"/>
    <lineage>
        <taxon>Eukaryota</taxon>
        <taxon>Fungi</taxon>
        <taxon>Dikarya</taxon>
        <taxon>Basidiomycota</taxon>
        <taxon>Agaricomycotina</taxon>
        <taxon>Agaricomycetes</taxon>
        <taxon>Cantharellales</taxon>
        <taxon>Tulasnellaceae</taxon>
        <taxon>Tulasnella</taxon>
    </lineage>
</organism>
<name>A0A0C3QLA4_9AGAM</name>